<feature type="compositionally biased region" description="Acidic residues" evidence="1">
    <location>
        <begin position="215"/>
        <end position="226"/>
    </location>
</feature>
<dbReference type="Gene3D" id="3.30.420.210">
    <property type="entry name" value="SEP domain"/>
    <property type="match status" value="1"/>
</dbReference>
<feature type="domain" description="SEP" evidence="3">
    <location>
        <begin position="330"/>
        <end position="396"/>
    </location>
</feature>
<organism evidence="4 5">
    <name type="scientific">Tilletia walkeri</name>
    <dbReference type="NCBI Taxonomy" id="117179"/>
    <lineage>
        <taxon>Eukaryota</taxon>
        <taxon>Fungi</taxon>
        <taxon>Dikarya</taxon>
        <taxon>Basidiomycota</taxon>
        <taxon>Ustilaginomycotina</taxon>
        <taxon>Exobasidiomycetes</taxon>
        <taxon>Tilletiales</taxon>
        <taxon>Tilletiaceae</taxon>
        <taxon>Tilletia</taxon>
    </lineage>
</organism>
<dbReference type="SMART" id="SM00166">
    <property type="entry name" value="UBX"/>
    <property type="match status" value="1"/>
</dbReference>
<feature type="compositionally biased region" description="Low complexity" evidence="1">
    <location>
        <begin position="55"/>
        <end position="68"/>
    </location>
</feature>
<feature type="compositionally biased region" description="Gly residues" evidence="1">
    <location>
        <begin position="157"/>
        <end position="174"/>
    </location>
</feature>
<evidence type="ECO:0008006" key="6">
    <source>
        <dbReference type="Google" id="ProtNLM"/>
    </source>
</evidence>
<feature type="compositionally biased region" description="Gly residues" evidence="1">
    <location>
        <begin position="112"/>
        <end position="121"/>
    </location>
</feature>
<protein>
    <recommendedName>
        <fullName evidence="6">UBX domain-containing protein 1</fullName>
    </recommendedName>
</protein>
<evidence type="ECO:0000256" key="1">
    <source>
        <dbReference type="SAM" id="MobiDB-lite"/>
    </source>
</evidence>
<dbReference type="GO" id="GO:0043161">
    <property type="term" value="P:proteasome-mediated ubiquitin-dependent protein catabolic process"/>
    <property type="evidence" value="ECO:0007669"/>
    <property type="project" value="TreeGrafter"/>
</dbReference>
<dbReference type="PROSITE" id="PS50033">
    <property type="entry name" value="UBX"/>
    <property type="match status" value="1"/>
</dbReference>
<dbReference type="EMBL" id="LWDG02000606">
    <property type="protein sequence ID" value="KAE8263821.1"/>
    <property type="molecule type" value="Genomic_DNA"/>
</dbReference>
<feature type="compositionally biased region" description="Low complexity" evidence="1">
    <location>
        <begin position="423"/>
        <end position="444"/>
    </location>
</feature>
<dbReference type="GO" id="GO:0007030">
    <property type="term" value="P:Golgi organization"/>
    <property type="evidence" value="ECO:0007669"/>
    <property type="project" value="TreeGrafter"/>
</dbReference>
<dbReference type="GO" id="GO:0000045">
    <property type="term" value="P:autophagosome assembly"/>
    <property type="evidence" value="ECO:0007669"/>
    <property type="project" value="TreeGrafter"/>
</dbReference>
<name>A0A8X7N1C8_9BASI</name>
<feature type="region of interest" description="Disordered" evidence="1">
    <location>
        <begin position="112"/>
        <end position="253"/>
    </location>
</feature>
<feature type="region of interest" description="Disordered" evidence="1">
    <location>
        <begin position="42"/>
        <end position="83"/>
    </location>
</feature>
<comment type="caution">
    <text evidence="4">The sequence shown here is derived from an EMBL/GenBank/DDBJ whole genome shotgun (WGS) entry which is preliminary data.</text>
</comment>
<dbReference type="GO" id="GO:0043130">
    <property type="term" value="F:ubiquitin binding"/>
    <property type="evidence" value="ECO:0007669"/>
    <property type="project" value="TreeGrafter"/>
</dbReference>
<feature type="region of interest" description="Disordered" evidence="1">
    <location>
        <begin position="265"/>
        <end position="328"/>
    </location>
</feature>
<feature type="compositionally biased region" description="Low complexity" evidence="1">
    <location>
        <begin position="122"/>
        <end position="146"/>
    </location>
</feature>
<dbReference type="SUPFAM" id="SSF54236">
    <property type="entry name" value="Ubiquitin-like"/>
    <property type="match status" value="1"/>
</dbReference>
<dbReference type="PROSITE" id="PS51399">
    <property type="entry name" value="SEP"/>
    <property type="match status" value="1"/>
</dbReference>
<feature type="compositionally biased region" description="Gly residues" evidence="1">
    <location>
        <begin position="190"/>
        <end position="211"/>
    </location>
</feature>
<sequence length="537" mass="53525">MSDDLVAQFCDVTGASADVARAALAAAKDDVNTAVAAHFAAQDDPAGTSGEPEADPALAEALAASASEATDEQPKGPFASTAPWDHTAVSAAAARGGPTGFRNPMAGLGNVFGGGGSGGNSGTPSSSSSARIPPSASASSSSRPGGIHTFKDLAAGRSGGGGGGGGGGNSGGGARIRTFRDLNSGNDGPPMGGGGGGGGFPGMGGFGGMGGRPADDDDDDDDEPMDDPVNFYTGGERSGLNVQNPDHLRRRAAAPNDLVGNILKQAAEAGSRAPPSGFDGDALTASGSASASQSFGGSGRTLTGPSDDAAEPNAAPSGEGDAAQEEDLAPAIRYLTFWSNGYTLSDEGPLRSYEDPQDAAVLRAIEAQHAPLDVLGVQPNQPVELRVAKRLGEKWTPPPPGPTRAFEGSGQRLGAPVPGDGGSSTSTPATSSSATATSTSAAPSAPAVNTAFEVDSSSPTTQIQVRLAEGGERIVATLNHTHTIGDLRRYIDASRPGMSARSYTLHASFPPKPLPTDESTTVKDAGLLSAVVIQRWA</sequence>
<dbReference type="PANTHER" id="PTHR23333">
    <property type="entry name" value="UBX DOMAIN CONTAINING PROTEIN"/>
    <property type="match status" value="1"/>
</dbReference>
<dbReference type="Gene3D" id="3.10.20.90">
    <property type="entry name" value="Phosphatidylinositol 3-kinase Catalytic Subunit, Chain A, domain 1"/>
    <property type="match status" value="1"/>
</dbReference>
<dbReference type="InterPro" id="IPR029071">
    <property type="entry name" value="Ubiquitin-like_domsf"/>
</dbReference>
<reference evidence="4" key="1">
    <citation type="submission" date="2016-04" db="EMBL/GenBank/DDBJ databases">
        <authorList>
            <person name="Nguyen H.D."/>
            <person name="Samba Siva P."/>
            <person name="Cullis J."/>
            <person name="Levesque C.A."/>
            <person name="Hambleton S."/>
        </authorList>
    </citation>
    <scope>NUCLEOTIDE SEQUENCE</scope>
    <source>
        <strain evidence="4">DAOMC 236422</strain>
    </source>
</reference>
<proteinExistence type="predicted"/>
<evidence type="ECO:0000259" key="2">
    <source>
        <dbReference type="PROSITE" id="PS50033"/>
    </source>
</evidence>
<dbReference type="Pfam" id="PF08059">
    <property type="entry name" value="SEP"/>
    <property type="match status" value="1"/>
</dbReference>
<dbReference type="CDD" id="cd01770">
    <property type="entry name" value="UBX_UBXN2"/>
    <property type="match status" value="1"/>
</dbReference>
<dbReference type="SMART" id="SM00553">
    <property type="entry name" value="SEP"/>
    <property type="match status" value="1"/>
</dbReference>
<dbReference type="GO" id="GO:0005829">
    <property type="term" value="C:cytosol"/>
    <property type="evidence" value="ECO:0007669"/>
    <property type="project" value="TreeGrafter"/>
</dbReference>
<keyword evidence="5" id="KW-1185">Reference proteome</keyword>
<gene>
    <name evidence="4" type="ORF">A4X09_0g7132</name>
</gene>
<dbReference type="SUPFAM" id="SSF102848">
    <property type="entry name" value="NSFL1 (p97 ATPase) cofactor p47, SEP domain"/>
    <property type="match status" value="1"/>
</dbReference>
<dbReference type="GO" id="GO:0061025">
    <property type="term" value="P:membrane fusion"/>
    <property type="evidence" value="ECO:0007669"/>
    <property type="project" value="TreeGrafter"/>
</dbReference>
<evidence type="ECO:0000313" key="5">
    <source>
        <dbReference type="Proteomes" id="UP000078113"/>
    </source>
</evidence>
<feature type="domain" description="UBX" evidence="2">
    <location>
        <begin position="456"/>
        <end position="535"/>
    </location>
</feature>
<accession>A0A8X7N1C8</accession>
<dbReference type="Proteomes" id="UP000078113">
    <property type="component" value="Unassembled WGS sequence"/>
</dbReference>
<reference evidence="4" key="2">
    <citation type="journal article" date="2019" name="IMA Fungus">
        <title>Genome sequencing and comparison of five Tilletia species to identify candidate genes for the detection of regulated species infecting wheat.</title>
        <authorList>
            <person name="Nguyen H.D.T."/>
            <person name="Sultana T."/>
            <person name="Kesanakurti P."/>
            <person name="Hambleton S."/>
        </authorList>
    </citation>
    <scope>NUCLEOTIDE SEQUENCE</scope>
    <source>
        <strain evidence="4">DAOMC 236422</strain>
    </source>
</reference>
<evidence type="ECO:0000259" key="3">
    <source>
        <dbReference type="PROSITE" id="PS51399"/>
    </source>
</evidence>
<dbReference type="InterPro" id="IPR001012">
    <property type="entry name" value="UBX_dom"/>
</dbReference>
<dbReference type="AlphaFoldDB" id="A0A8X7N1C8"/>
<dbReference type="PANTHER" id="PTHR23333:SF20">
    <property type="entry name" value="NSFL1 COFACTOR P47"/>
    <property type="match status" value="1"/>
</dbReference>
<dbReference type="Gene3D" id="1.10.8.10">
    <property type="entry name" value="DNA helicase RuvA subunit, C-terminal domain"/>
    <property type="match status" value="1"/>
</dbReference>
<evidence type="ECO:0000313" key="4">
    <source>
        <dbReference type="EMBL" id="KAE8263821.1"/>
    </source>
</evidence>
<feature type="region of interest" description="Disordered" evidence="1">
    <location>
        <begin position="392"/>
        <end position="444"/>
    </location>
</feature>
<dbReference type="Pfam" id="PF00789">
    <property type="entry name" value="UBX"/>
    <property type="match status" value="1"/>
</dbReference>
<dbReference type="InterPro" id="IPR036241">
    <property type="entry name" value="NSFL1C_SEP_dom_sf"/>
</dbReference>
<dbReference type="InterPro" id="IPR012989">
    <property type="entry name" value="SEP_domain"/>
</dbReference>
<dbReference type="GO" id="GO:0031468">
    <property type="term" value="P:nuclear membrane reassembly"/>
    <property type="evidence" value="ECO:0007669"/>
    <property type="project" value="TreeGrafter"/>
</dbReference>
<dbReference type="Pfam" id="PF14555">
    <property type="entry name" value="UBA_4"/>
    <property type="match status" value="1"/>
</dbReference>
<feature type="compositionally biased region" description="Low complexity" evidence="1">
    <location>
        <begin position="285"/>
        <end position="295"/>
    </location>
</feature>
<dbReference type="GO" id="GO:0005634">
    <property type="term" value="C:nucleus"/>
    <property type="evidence" value="ECO:0007669"/>
    <property type="project" value="TreeGrafter"/>
</dbReference>